<proteinExistence type="predicted"/>
<dbReference type="InterPro" id="IPR012257">
    <property type="entry name" value="Glc_ox_4Fe-4S"/>
</dbReference>
<comment type="catalytic activity">
    <reaction evidence="6">
        <text>glycolate + A = glyoxylate + AH2</text>
        <dbReference type="Rhea" id="RHEA:21264"/>
        <dbReference type="ChEBI" id="CHEBI:13193"/>
        <dbReference type="ChEBI" id="CHEBI:17499"/>
        <dbReference type="ChEBI" id="CHEBI:29805"/>
        <dbReference type="ChEBI" id="CHEBI:36655"/>
        <dbReference type="EC" id="1.1.99.14"/>
    </reaction>
</comment>
<keyword evidence="5 6" id="KW-0411">Iron-sulfur</keyword>
<evidence type="ECO:0000256" key="3">
    <source>
        <dbReference type="ARBA" id="ARBA00022737"/>
    </source>
</evidence>
<dbReference type="PROSITE" id="PS51379">
    <property type="entry name" value="4FE4S_FER_2"/>
    <property type="match status" value="2"/>
</dbReference>
<evidence type="ECO:0000256" key="2">
    <source>
        <dbReference type="ARBA" id="ARBA00022723"/>
    </source>
</evidence>
<dbReference type="SUPFAM" id="SSF54862">
    <property type="entry name" value="4Fe-4S ferredoxins"/>
    <property type="match status" value="1"/>
</dbReference>
<keyword evidence="6" id="KW-0249">Electron transport</keyword>
<dbReference type="Gene3D" id="1.10.1060.10">
    <property type="entry name" value="Alpha-helical ferredoxin"/>
    <property type="match status" value="1"/>
</dbReference>
<keyword evidence="4 6" id="KW-0408">Iron</keyword>
<dbReference type="RefSeq" id="WP_188820577.1">
    <property type="nucleotide sequence ID" value="NZ_BMHH01000001.1"/>
</dbReference>
<keyword evidence="3" id="KW-0677">Repeat</keyword>
<feature type="domain" description="4Fe-4S ferredoxin-type" evidence="7">
    <location>
        <begin position="16"/>
        <end position="44"/>
    </location>
</feature>
<comment type="cofactor">
    <cofactor evidence="6">
        <name>[4Fe-4S] cluster</name>
        <dbReference type="ChEBI" id="CHEBI:49883"/>
    </cofactor>
    <text evidence="6">Binds 2 [4Fe-4S] clusters.</text>
</comment>
<evidence type="ECO:0000256" key="6">
    <source>
        <dbReference type="PIRNR" id="PIRNR000139"/>
    </source>
</evidence>
<protein>
    <recommendedName>
        <fullName evidence="6">Glycolate oxidase iron-sulfur subunit</fullName>
        <ecNumber evidence="6">1.1.99.14</ecNumber>
    </recommendedName>
</protein>
<dbReference type="Proteomes" id="UP000646478">
    <property type="component" value="Unassembled WGS sequence"/>
</dbReference>
<dbReference type="Pfam" id="PF02754">
    <property type="entry name" value="CCG"/>
    <property type="match status" value="2"/>
</dbReference>
<dbReference type="PANTHER" id="PTHR32479:SF17">
    <property type="entry name" value="GLYCOLATE OXIDASE IRON-SULFUR SUBUNIT"/>
    <property type="match status" value="1"/>
</dbReference>
<accession>A0A916W9F4</accession>
<evidence type="ECO:0000313" key="8">
    <source>
        <dbReference type="EMBL" id="GGA78473.1"/>
    </source>
</evidence>
<dbReference type="Pfam" id="PF13183">
    <property type="entry name" value="Fer4_8"/>
    <property type="match status" value="1"/>
</dbReference>
<dbReference type="PIRSF" id="PIRSF000139">
    <property type="entry name" value="Glc_ox_4Fe-4S"/>
    <property type="match status" value="1"/>
</dbReference>
<dbReference type="PANTHER" id="PTHR32479">
    <property type="entry name" value="GLYCOLATE OXIDASE IRON-SULFUR SUBUNIT"/>
    <property type="match status" value="1"/>
</dbReference>
<comment type="caution">
    <text evidence="8">The sequence shown here is derived from an EMBL/GenBank/DDBJ whole genome shotgun (WGS) entry which is preliminary data.</text>
</comment>
<dbReference type="AlphaFoldDB" id="A0A916W9F4"/>
<keyword evidence="9" id="KW-1185">Reference proteome</keyword>
<evidence type="ECO:0000256" key="1">
    <source>
        <dbReference type="ARBA" id="ARBA00022485"/>
    </source>
</evidence>
<comment type="catalytic activity">
    <reaction evidence="6">
        <text>(R)-lactate + A = pyruvate + AH2</text>
        <dbReference type="Rhea" id="RHEA:15089"/>
        <dbReference type="ChEBI" id="CHEBI:13193"/>
        <dbReference type="ChEBI" id="CHEBI:15361"/>
        <dbReference type="ChEBI" id="CHEBI:16004"/>
        <dbReference type="ChEBI" id="CHEBI:17499"/>
    </reaction>
</comment>
<reference evidence="8" key="1">
    <citation type="journal article" date="2014" name="Int. J. Syst. Evol. Microbiol.">
        <title>Complete genome sequence of Corynebacterium casei LMG S-19264T (=DSM 44701T), isolated from a smear-ripened cheese.</title>
        <authorList>
            <consortium name="US DOE Joint Genome Institute (JGI-PGF)"/>
            <person name="Walter F."/>
            <person name="Albersmeier A."/>
            <person name="Kalinowski J."/>
            <person name="Ruckert C."/>
        </authorList>
    </citation>
    <scope>NUCLEOTIDE SEQUENCE</scope>
    <source>
        <strain evidence="8">CGMCC 1.15082</strain>
    </source>
</reference>
<evidence type="ECO:0000259" key="7">
    <source>
        <dbReference type="PROSITE" id="PS51379"/>
    </source>
</evidence>
<dbReference type="InterPro" id="IPR004017">
    <property type="entry name" value="Cys_rich_dom"/>
</dbReference>
<comment type="function">
    <text evidence="6">Component of a complex that catalyzes the oxidation of glycolate to glyoxylate.</text>
</comment>
<dbReference type="PROSITE" id="PS00198">
    <property type="entry name" value="4FE4S_FER_1"/>
    <property type="match status" value="2"/>
</dbReference>
<reference evidence="8" key="2">
    <citation type="submission" date="2020-09" db="EMBL/GenBank/DDBJ databases">
        <authorList>
            <person name="Sun Q."/>
            <person name="Zhou Y."/>
        </authorList>
    </citation>
    <scope>NUCLEOTIDE SEQUENCE</scope>
    <source>
        <strain evidence="8">CGMCC 1.15082</strain>
    </source>
</reference>
<feature type="domain" description="4Fe-4S ferredoxin-type" evidence="7">
    <location>
        <begin position="67"/>
        <end position="96"/>
    </location>
</feature>
<dbReference type="NCBIfam" id="NF008434">
    <property type="entry name" value="PRK11274.1"/>
    <property type="match status" value="1"/>
</dbReference>
<organism evidence="8 9">
    <name type="scientific">Brucella endophytica</name>
    <dbReference type="NCBI Taxonomy" id="1963359"/>
    <lineage>
        <taxon>Bacteria</taxon>
        <taxon>Pseudomonadati</taxon>
        <taxon>Pseudomonadota</taxon>
        <taxon>Alphaproteobacteria</taxon>
        <taxon>Hyphomicrobiales</taxon>
        <taxon>Brucellaceae</taxon>
        <taxon>Brucella/Ochrobactrum group</taxon>
        <taxon>Brucella</taxon>
    </lineage>
</organism>
<keyword evidence="2 6" id="KW-0479">Metal-binding</keyword>
<dbReference type="FunFam" id="1.10.1060.10:FF:000012">
    <property type="entry name" value="Glycolate oxidase iron-sulfur subunit"/>
    <property type="match status" value="1"/>
</dbReference>
<evidence type="ECO:0000256" key="4">
    <source>
        <dbReference type="ARBA" id="ARBA00023004"/>
    </source>
</evidence>
<dbReference type="InterPro" id="IPR017900">
    <property type="entry name" value="4Fe4S_Fe_S_CS"/>
</dbReference>
<dbReference type="InterPro" id="IPR017896">
    <property type="entry name" value="4Fe4S_Fe-S-bd"/>
</dbReference>
<dbReference type="EMBL" id="BMHH01000001">
    <property type="protein sequence ID" value="GGA78473.1"/>
    <property type="molecule type" value="Genomic_DNA"/>
</dbReference>
<evidence type="ECO:0000256" key="5">
    <source>
        <dbReference type="ARBA" id="ARBA00023014"/>
    </source>
</evidence>
<keyword evidence="6" id="KW-0813">Transport</keyword>
<dbReference type="GO" id="GO:0019154">
    <property type="term" value="F:glycolate dehydrogenase activity"/>
    <property type="evidence" value="ECO:0007669"/>
    <property type="project" value="UniProtKB-EC"/>
</dbReference>
<evidence type="ECO:0000313" key="9">
    <source>
        <dbReference type="Proteomes" id="UP000646478"/>
    </source>
</evidence>
<dbReference type="InterPro" id="IPR009051">
    <property type="entry name" value="Helical_ferredxn"/>
</dbReference>
<keyword evidence="1 6" id="KW-0004">4Fe-4S</keyword>
<dbReference type="EC" id="1.1.99.14" evidence="6"/>
<name>A0A916W9F4_9HYPH</name>
<dbReference type="GO" id="GO:0051539">
    <property type="term" value="F:4 iron, 4 sulfur cluster binding"/>
    <property type="evidence" value="ECO:0007669"/>
    <property type="project" value="UniProtKB-UniRule"/>
</dbReference>
<dbReference type="GO" id="GO:0046872">
    <property type="term" value="F:metal ion binding"/>
    <property type="evidence" value="ECO:0007669"/>
    <property type="project" value="UniProtKB-UniRule"/>
</dbReference>
<gene>
    <name evidence="8" type="ORF">GCM10011491_02050</name>
</gene>
<sequence length="439" mass="47819">MQTNFTPAQLRDPAIAESEKILRKCVHCGFCTATCPTYVTLGNELDSPRGRIYLIKDMLENGRAADAEIVKHIDRCLSCLACTTTCPSGVDYMHLVDHARIHIEKTYKRPLANRLTRALLAAVLPHSKRFRAAIWVAKLAHPFAKLFKTVPALKPFAAMLDLAPRALPARSVFADPGTHKPEAAPRGRVAILTGCAQPVLKPGINEATIRLLTRFGIEVVVPKGEGCCGALVHHMGREEQALAEARRNVDVWTREIENGGLDAIIVTASGCGTTIKDYGHMLRLDPAYKDKAAKVSMLSKDITEYLATLDLPAPEKPASLTVAYHSACSMQHGQKITRQPKALLARAGFTVREPAEGHLCCGSAGTYNIMQPDISRRLRDRKVKNIEATKPDLIATGNIGCITQIASGSKLPIVHTVELLDWAYGGPEIEGLELHPLSV</sequence>